<dbReference type="Proteomes" id="UP000319859">
    <property type="component" value="Unassembled WGS sequence"/>
</dbReference>
<evidence type="ECO:0000313" key="1">
    <source>
        <dbReference type="EMBL" id="TWB14060.1"/>
    </source>
</evidence>
<evidence type="ECO:0000313" key="2">
    <source>
        <dbReference type="Proteomes" id="UP000319859"/>
    </source>
</evidence>
<name>A0A560EXE1_9PROT</name>
<dbReference type="RefSeq" id="WP_145752560.1">
    <property type="nucleotide sequence ID" value="NZ_VITN01000018.1"/>
</dbReference>
<protein>
    <submittedName>
        <fullName evidence="1">Uncharacterized protein</fullName>
    </submittedName>
</protein>
<accession>A0A560EXE1</accession>
<reference evidence="1 2" key="1">
    <citation type="submission" date="2019-06" db="EMBL/GenBank/DDBJ databases">
        <title>Genomic Encyclopedia of Type Strains, Phase IV (KMG-V): Genome sequencing to study the core and pangenomes of soil and plant-associated prokaryotes.</title>
        <authorList>
            <person name="Whitman W."/>
        </authorList>
    </citation>
    <scope>NUCLEOTIDE SEQUENCE [LARGE SCALE GENOMIC DNA]</scope>
    <source>
        <strain evidence="1 2">BR 11880</strain>
    </source>
</reference>
<organism evidence="1 2">
    <name type="scientific">Nitrospirillum amazonense</name>
    <dbReference type="NCBI Taxonomy" id="28077"/>
    <lineage>
        <taxon>Bacteria</taxon>
        <taxon>Pseudomonadati</taxon>
        <taxon>Pseudomonadota</taxon>
        <taxon>Alphaproteobacteria</taxon>
        <taxon>Rhodospirillales</taxon>
        <taxon>Azospirillaceae</taxon>
        <taxon>Nitrospirillum</taxon>
    </lineage>
</organism>
<proteinExistence type="predicted"/>
<gene>
    <name evidence="1" type="ORF">FBZ89_118113</name>
</gene>
<dbReference type="EMBL" id="VITN01000018">
    <property type="protein sequence ID" value="TWB14060.1"/>
    <property type="molecule type" value="Genomic_DNA"/>
</dbReference>
<dbReference type="AlphaFoldDB" id="A0A560EXE1"/>
<sequence length="175" mass="18223">MTITVLNAVYGTTKNGFDVTETCQGLVNDGNDDIAVNNDTFGDPDKGNKKSFGILYKSPQLNNGAPIALGCIEGTVLDLVPVPPTAHTSPQNPLAPTGNVTVRSAVYGTGKNGNDVTAICQALVNQGNYTIPVNNAVLGPDPDAGPHKSFSIEYTLNGKTYAFACQEGTNLVLPV</sequence>
<comment type="caution">
    <text evidence="1">The sequence shown here is derived from an EMBL/GenBank/DDBJ whole genome shotgun (WGS) entry which is preliminary data.</text>
</comment>